<dbReference type="OrthoDB" id="1741717at2759"/>
<proteinExistence type="predicted"/>
<sequence length="185" mass="20162">MAGRVVCEQSIAKNIKKTDEGNPWRNWKIRIFGLTEAGEEYQLKFFDLKIVLHFPNEITEPQTIDFDLNFKQERYEVTQVLVGSSLTQVLSLTENLPRPEPPTPTPTTSKKRRNSATKANIVMGARGSSLDATSGKKNRKPASAYPTPAGGASGHMSDSQSPTTPSLSDVSASPDAEMGGSRVPK</sequence>
<evidence type="ECO:0000313" key="3">
    <source>
        <dbReference type="Proteomes" id="UP000268093"/>
    </source>
</evidence>
<feature type="non-terminal residue" evidence="2">
    <location>
        <position position="185"/>
    </location>
</feature>
<organism evidence="2 3">
    <name type="scientific">Jimgerdemannia flammicorona</name>
    <dbReference type="NCBI Taxonomy" id="994334"/>
    <lineage>
        <taxon>Eukaryota</taxon>
        <taxon>Fungi</taxon>
        <taxon>Fungi incertae sedis</taxon>
        <taxon>Mucoromycota</taxon>
        <taxon>Mucoromycotina</taxon>
        <taxon>Endogonomycetes</taxon>
        <taxon>Endogonales</taxon>
        <taxon>Endogonaceae</taxon>
        <taxon>Jimgerdemannia</taxon>
    </lineage>
</organism>
<evidence type="ECO:0000256" key="1">
    <source>
        <dbReference type="SAM" id="MobiDB-lite"/>
    </source>
</evidence>
<comment type="caution">
    <text evidence="2">The sequence shown here is derived from an EMBL/GenBank/DDBJ whole genome shotgun (WGS) entry which is preliminary data.</text>
</comment>
<dbReference type="AlphaFoldDB" id="A0A433CVP2"/>
<gene>
    <name evidence="2" type="ORF">BC936DRAFT_138183</name>
</gene>
<protein>
    <submittedName>
        <fullName evidence="2">Uncharacterized protein</fullName>
    </submittedName>
</protein>
<dbReference type="Proteomes" id="UP000268093">
    <property type="component" value="Unassembled WGS sequence"/>
</dbReference>
<reference evidence="2 3" key="1">
    <citation type="journal article" date="2018" name="New Phytol.">
        <title>Phylogenomics of Endogonaceae and evolution of mycorrhizas within Mucoromycota.</title>
        <authorList>
            <person name="Chang Y."/>
            <person name="Desiro A."/>
            <person name="Na H."/>
            <person name="Sandor L."/>
            <person name="Lipzen A."/>
            <person name="Clum A."/>
            <person name="Barry K."/>
            <person name="Grigoriev I.V."/>
            <person name="Martin F.M."/>
            <person name="Stajich J.E."/>
            <person name="Smith M.E."/>
            <person name="Bonito G."/>
            <person name="Spatafora J.W."/>
        </authorList>
    </citation>
    <scope>NUCLEOTIDE SEQUENCE [LARGE SCALE GENOMIC DNA]</scope>
    <source>
        <strain evidence="2 3">GMNB39</strain>
    </source>
</reference>
<feature type="region of interest" description="Disordered" evidence="1">
    <location>
        <begin position="92"/>
        <end position="185"/>
    </location>
</feature>
<feature type="compositionally biased region" description="Polar residues" evidence="1">
    <location>
        <begin position="156"/>
        <end position="171"/>
    </location>
</feature>
<name>A0A433CVP2_9FUNG</name>
<keyword evidence="3" id="KW-1185">Reference proteome</keyword>
<evidence type="ECO:0000313" key="2">
    <source>
        <dbReference type="EMBL" id="RUP42716.1"/>
    </source>
</evidence>
<dbReference type="EMBL" id="RBNI01012649">
    <property type="protein sequence ID" value="RUP42716.1"/>
    <property type="molecule type" value="Genomic_DNA"/>
</dbReference>
<accession>A0A433CVP2</accession>